<protein>
    <submittedName>
        <fullName evidence="3">Uncharacterized protein</fullName>
    </submittedName>
</protein>
<dbReference type="Proteomes" id="UP001107558">
    <property type="component" value="Chromosome 2"/>
</dbReference>
<feature type="region of interest" description="Disordered" evidence="2">
    <location>
        <begin position="68"/>
        <end position="107"/>
    </location>
</feature>
<comment type="caution">
    <text evidence="3">The sequence shown here is derived from an EMBL/GenBank/DDBJ whole genome shotgun (WGS) entry which is preliminary data.</text>
</comment>
<feature type="coiled-coil region" evidence="1">
    <location>
        <begin position="393"/>
        <end position="441"/>
    </location>
</feature>
<proteinExistence type="predicted"/>
<feature type="compositionally biased region" description="Polar residues" evidence="2">
    <location>
        <begin position="87"/>
        <end position="107"/>
    </location>
</feature>
<evidence type="ECO:0000313" key="4">
    <source>
        <dbReference type="Proteomes" id="UP001107558"/>
    </source>
</evidence>
<feature type="coiled-coil region" evidence="1">
    <location>
        <begin position="557"/>
        <end position="586"/>
    </location>
</feature>
<feature type="coiled-coil region" evidence="1">
    <location>
        <begin position="125"/>
        <end position="261"/>
    </location>
</feature>
<evidence type="ECO:0000313" key="3">
    <source>
        <dbReference type="EMBL" id="KAG5675515.1"/>
    </source>
</evidence>
<reference evidence="3" key="1">
    <citation type="submission" date="2021-03" db="EMBL/GenBank/DDBJ databases">
        <title>Chromosome level genome of the anhydrobiotic midge Polypedilum vanderplanki.</title>
        <authorList>
            <person name="Yoshida Y."/>
            <person name="Kikawada T."/>
            <person name="Gusev O."/>
        </authorList>
    </citation>
    <scope>NUCLEOTIDE SEQUENCE</scope>
    <source>
        <strain evidence="3">NIAS01</strain>
        <tissue evidence="3">Whole body or cell culture</tissue>
    </source>
</reference>
<keyword evidence="4" id="KW-1185">Reference proteome</keyword>
<evidence type="ECO:0000256" key="1">
    <source>
        <dbReference type="SAM" id="Coils"/>
    </source>
</evidence>
<organism evidence="3 4">
    <name type="scientific">Polypedilum vanderplanki</name>
    <name type="common">Sleeping chironomid midge</name>
    <dbReference type="NCBI Taxonomy" id="319348"/>
    <lineage>
        <taxon>Eukaryota</taxon>
        <taxon>Metazoa</taxon>
        <taxon>Ecdysozoa</taxon>
        <taxon>Arthropoda</taxon>
        <taxon>Hexapoda</taxon>
        <taxon>Insecta</taxon>
        <taxon>Pterygota</taxon>
        <taxon>Neoptera</taxon>
        <taxon>Endopterygota</taxon>
        <taxon>Diptera</taxon>
        <taxon>Nematocera</taxon>
        <taxon>Chironomoidea</taxon>
        <taxon>Chironomidae</taxon>
        <taxon>Chironominae</taxon>
        <taxon>Polypedilum</taxon>
        <taxon>Polypedilum</taxon>
    </lineage>
</organism>
<evidence type="ECO:0000256" key="2">
    <source>
        <dbReference type="SAM" id="MobiDB-lite"/>
    </source>
</evidence>
<dbReference type="EMBL" id="JADBJN010000002">
    <property type="protein sequence ID" value="KAG5675515.1"/>
    <property type="molecule type" value="Genomic_DNA"/>
</dbReference>
<dbReference type="AlphaFoldDB" id="A0A9J6C120"/>
<keyword evidence="1" id="KW-0175">Coiled coil</keyword>
<dbReference type="OrthoDB" id="419631at2759"/>
<feature type="coiled-coil region" evidence="1">
    <location>
        <begin position="486"/>
        <end position="527"/>
    </location>
</feature>
<name>A0A9J6C120_POLVA</name>
<gene>
    <name evidence="3" type="ORF">PVAND_005411</name>
</gene>
<accession>A0A9J6C120</accession>
<sequence>MMSFSKAKLKRFNDITDFSSPFVKDKKKNGDEKKKATELFRDDNAIQSDKKSKLRLFRTPSLPYRLKFRQVSDLTPSKKNSKKDQPAESQQQNVPATTVTTPSSQLSLPPVSIFRKSERNLLEKKSRDEKYIEKLKVDIEKMQKQMKSLERQNIDKINEVNELNNEIENMKIAEEFLEKIAKQAIDKINKSDEKVKEILQNYDVLLHHLDRMSCENENLLTLNENLTKSNDEFAKINEERLREMEKLLKLKCEEILKMKQKLIEKNNVIKSFEFELGKKTVENLELSTKVEKSEEHLKIFEVQHEENLKMLKNSYENEIFFLNTQLSKTQNQLIKLSKTQKKIQTMDLESQIDFENQKAKFEIEKRNYDITIKNYQNIIEVLSLRLKKSDSDVEAVMKENLQLKSECQELRTNYEKLRNSAENLKKNFDEKNQLVEQMMSSSETEMITMVSKMNDYFNEKFFQIAELKKNFETRDKNLKKMTSTILEEYTIGIELARIELDEKQKKITEYENEIKTIKFENLQLKMKLSEGIGMRSTAATTTLATIEEETATDDEKKNIQEREEENLQLKMKLKELERKFGDFESKSIQRENEYKQIIEQQRLDAEQMKGFEKLKEANLDLRVKIQKLQENYQLLDSPTKTPTKRSLLLGKENHSPIFTSHSRHFEHSPKNALKPRN</sequence>
<feature type="region of interest" description="Disordered" evidence="2">
    <location>
        <begin position="637"/>
        <end position="677"/>
    </location>
</feature>